<organism evidence="4 5">
    <name type="scientific">Nocardioides phosphati</name>
    <dbReference type="NCBI Taxonomy" id="1867775"/>
    <lineage>
        <taxon>Bacteria</taxon>
        <taxon>Bacillati</taxon>
        <taxon>Actinomycetota</taxon>
        <taxon>Actinomycetes</taxon>
        <taxon>Propionibacteriales</taxon>
        <taxon>Nocardioidaceae</taxon>
        <taxon>Nocardioides</taxon>
    </lineage>
</organism>
<comment type="cofactor">
    <cofactor evidence="1">
        <name>Mg(2+)</name>
        <dbReference type="ChEBI" id="CHEBI:18420"/>
    </cofactor>
</comment>
<comment type="caution">
    <text evidence="4">The sequence shown here is derived from an EMBL/GenBank/DDBJ whole genome shotgun (WGS) entry which is preliminary data.</text>
</comment>
<evidence type="ECO:0000313" key="4">
    <source>
        <dbReference type="EMBL" id="GGO84041.1"/>
    </source>
</evidence>
<evidence type="ECO:0000313" key="5">
    <source>
        <dbReference type="Proteomes" id="UP000655410"/>
    </source>
</evidence>
<dbReference type="PROSITE" id="PS00893">
    <property type="entry name" value="NUDIX_BOX"/>
    <property type="match status" value="1"/>
</dbReference>
<keyword evidence="5" id="KW-1185">Reference proteome</keyword>
<dbReference type="SUPFAM" id="SSF55811">
    <property type="entry name" value="Nudix"/>
    <property type="match status" value="1"/>
</dbReference>
<dbReference type="PANTHER" id="PTHR43046">
    <property type="entry name" value="GDP-MANNOSE MANNOSYL HYDROLASE"/>
    <property type="match status" value="1"/>
</dbReference>
<dbReference type="Gene3D" id="3.90.79.10">
    <property type="entry name" value="Nucleoside Triphosphate Pyrophosphohydrolase"/>
    <property type="match status" value="1"/>
</dbReference>
<dbReference type="InterPro" id="IPR015797">
    <property type="entry name" value="NUDIX_hydrolase-like_dom_sf"/>
</dbReference>
<feature type="domain" description="Nudix hydrolase" evidence="3">
    <location>
        <begin position="6"/>
        <end position="141"/>
    </location>
</feature>
<accession>A0ABQ2N4B1</accession>
<name>A0ABQ2N4B1_9ACTN</name>
<dbReference type="Pfam" id="PF00293">
    <property type="entry name" value="NUDIX"/>
    <property type="match status" value="1"/>
</dbReference>
<proteinExistence type="predicted"/>
<gene>
    <name evidence="4" type="ORF">GCM10011584_00660</name>
</gene>
<dbReference type="InterPro" id="IPR020084">
    <property type="entry name" value="NUDIX_hydrolase_CS"/>
</dbReference>
<keyword evidence="2" id="KW-0378">Hydrolase</keyword>
<sequence length="150" mass="16445">MTERFVVVPASYVYLLREGATGPEVLLQLRGDVPYMAGHWAAAAAGHVEKGETAYAAARREALEELGITDVDLHFEFAMQRTASGEAIDERIDFFFSARAWQGEPVIVEAEKCAEIGWFALDALPSPMVPHEAHALANLGTAEKYLTFGF</sequence>
<dbReference type="EMBL" id="BMNI01000001">
    <property type="protein sequence ID" value="GGO84041.1"/>
    <property type="molecule type" value="Genomic_DNA"/>
</dbReference>
<dbReference type="InterPro" id="IPR000086">
    <property type="entry name" value="NUDIX_hydrolase_dom"/>
</dbReference>
<dbReference type="RefSeq" id="WP_188781806.1">
    <property type="nucleotide sequence ID" value="NZ_BMNI01000001.1"/>
</dbReference>
<reference evidence="5" key="1">
    <citation type="journal article" date="2019" name="Int. J. Syst. Evol. Microbiol.">
        <title>The Global Catalogue of Microorganisms (GCM) 10K type strain sequencing project: providing services to taxonomists for standard genome sequencing and annotation.</title>
        <authorList>
            <consortium name="The Broad Institute Genomics Platform"/>
            <consortium name="The Broad Institute Genome Sequencing Center for Infectious Disease"/>
            <person name="Wu L."/>
            <person name="Ma J."/>
        </authorList>
    </citation>
    <scope>NUCLEOTIDE SEQUENCE [LARGE SCALE GENOMIC DNA]</scope>
    <source>
        <strain evidence="5">CGMCC 4.7371</strain>
    </source>
</reference>
<evidence type="ECO:0000256" key="1">
    <source>
        <dbReference type="ARBA" id="ARBA00001946"/>
    </source>
</evidence>
<protein>
    <recommendedName>
        <fullName evidence="3">Nudix hydrolase domain-containing protein</fullName>
    </recommendedName>
</protein>
<dbReference type="Proteomes" id="UP000655410">
    <property type="component" value="Unassembled WGS sequence"/>
</dbReference>
<evidence type="ECO:0000259" key="3">
    <source>
        <dbReference type="PROSITE" id="PS51462"/>
    </source>
</evidence>
<evidence type="ECO:0000256" key="2">
    <source>
        <dbReference type="ARBA" id="ARBA00022801"/>
    </source>
</evidence>
<dbReference type="PANTHER" id="PTHR43046:SF14">
    <property type="entry name" value="MUTT_NUDIX FAMILY PROTEIN"/>
    <property type="match status" value="1"/>
</dbReference>
<dbReference type="PROSITE" id="PS51462">
    <property type="entry name" value="NUDIX"/>
    <property type="match status" value="1"/>
</dbReference>